<keyword evidence="4" id="KW-1185">Reference proteome</keyword>
<evidence type="ECO:0000313" key="4">
    <source>
        <dbReference type="Proteomes" id="UP001221328"/>
    </source>
</evidence>
<evidence type="ECO:0000259" key="2">
    <source>
        <dbReference type="Pfam" id="PF00582"/>
    </source>
</evidence>
<evidence type="ECO:0000313" key="3">
    <source>
        <dbReference type="EMBL" id="MDC2954844.1"/>
    </source>
</evidence>
<protein>
    <submittedName>
        <fullName evidence="3">Universal stress protein</fullName>
    </submittedName>
</protein>
<name>A0ABT5FQQ7_9ACTN</name>
<comment type="similarity">
    <text evidence="1">Belongs to the universal stress protein A family.</text>
</comment>
<comment type="caution">
    <text evidence="3">The sequence shown here is derived from an EMBL/GenBank/DDBJ whole genome shotgun (WGS) entry which is preliminary data.</text>
</comment>
<organism evidence="3 4">
    <name type="scientific">Streptomyces gilvifuscus</name>
    <dbReference type="NCBI Taxonomy" id="1550617"/>
    <lineage>
        <taxon>Bacteria</taxon>
        <taxon>Bacillati</taxon>
        <taxon>Actinomycetota</taxon>
        <taxon>Actinomycetes</taxon>
        <taxon>Kitasatosporales</taxon>
        <taxon>Streptomycetaceae</taxon>
        <taxon>Streptomyces</taxon>
    </lineage>
</organism>
<dbReference type="InterPro" id="IPR014729">
    <property type="entry name" value="Rossmann-like_a/b/a_fold"/>
</dbReference>
<dbReference type="SUPFAM" id="SSF52402">
    <property type="entry name" value="Adenine nucleotide alpha hydrolases-like"/>
    <property type="match status" value="2"/>
</dbReference>
<dbReference type="RefSeq" id="WP_200697786.1">
    <property type="nucleotide sequence ID" value="NZ_JAQOSK010000003.1"/>
</dbReference>
<dbReference type="InterPro" id="IPR006015">
    <property type="entry name" value="Universal_stress_UspA"/>
</dbReference>
<proteinExistence type="inferred from homology"/>
<dbReference type="Pfam" id="PF00582">
    <property type="entry name" value="Usp"/>
    <property type="match status" value="2"/>
</dbReference>
<dbReference type="InterPro" id="IPR006016">
    <property type="entry name" value="UspA"/>
</dbReference>
<feature type="domain" description="UspA" evidence="2">
    <location>
        <begin position="1"/>
        <end position="136"/>
    </location>
</feature>
<feature type="domain" description="UspA" evidence="2">
    <location>
        <begin position="157"/>
        <end position="294"/>
    </location>
</feature>
<accession>A0ABT5FQQ7</accession>
<sequence length="296" mass="31138">MTGPVVVGIDGSPAGTTAAWWAAREAATRGRPLLLLHSWSTQPLDVPVARETLGKQRNGGRLLQRAETELRSRYPGLTLTTELTSTPAAEALLDLGGLAELLVLGSRGHGSTASFLLGSTSLYVLGRARCPAVVVRAGDPAVEDGSGRPAAADRGEVVVGVKETGPASEPLLEFAFTAADSRGARVRAVRALRPFGTAAPMHAMAAGHAYSRHEAEEHARLTAALAPWREKFPQVPVVEQVAAGPATAVLLYAAEHSELTVLGRERHPSHLTWKLGPVTHAALHHMPCPVAVVPHD</sequence>
<reference evidence="3 4" key="1">
    <citation type="journal article" date="2015" name="Int. J. Syst. Evol. Microbiol.">
        <title>Streptomyces gilvifuscus sp. nov., an actinomycete that produces antibacterial compounds isolated from soil.</title>
        <authorList>
            <person name="Nguyen T.M."/>
            <person name="Kim J."/>
        </authorList>
    </citation>
    <scope>NUCLEOTIDE SEQUENCE [LARGE SCALE GENOMIC DNA]</scope>
    <source>
        <strain evidence="3 4">T113</strain>
    </source>
</reference>
<dbReference type="PANTHER" id="PTHR46268">
    <property type="entry name" value="STRESS RESPONSE PROTEIN NHAX"/>
    <property type="match status" value="1"/>
</dbReference>
<gene>
    <name evidence="3" type="ORF">PO587_10245</name>
</gene>
<dbReference type="EMBL" id="JAQOSK010000003">
    <property type="protein sequence ID" value="MDC2954844.1"/>
    <property type="molecule type" value="Genomic_DNA"/>
</dbReference>
<evidence type="ECO:0000256" key="1">
    <source>
        <dbReference type="ARBA" id="ARBA00008791"/>
    </source>
</evidence>
<dbReference type="PRINTS" id="PR01438">
    <property type="entry name" value="UNVRSLSTRESS"/>
</dbReference>
<dbReference type="Gene3D" id="3.40.50.620">
    <property type="entry name" value="HUPs"/>
    <property type="match status" value="2"/>
</dbReference>
<dbReference type="Proteomes" id="UP001221328">
    <property type="component" value="Unassembled WGS sequence"/>
</dbReference>
<dbReference type="PANTHER" id="PTHR46268:SF6">
    <property type="entry name" value="UNIVERSAL STRESS PROTEIN UP12"/>
    <property type="match status" value="1"/>
</dbReference>